<name>A0A0R2CCD2_9LACO</name>
<dbReference type="PANTHER" id="PTHR33121">
    <property type="entry name" value="CYCLIC DI-GMP PHOSPHODIESTERASE PDEF"/>
    <property type="match status" value="1"/>
</dbReference>
<dbReference type="PROSITE" id="PS50883">
    <property type="entry name" value="EAL"/>
    <property type="match status" value="1"/>
</dbReference>
<dbReference type="AlphaFoldDB" id="A0A0R2CCD2"/>
<dbReference type="OrthoDB" id="581425at2"/>
<dbReference type="SMART" id="SM00052">
    <property type="entry name" value="EAL"/>
    <property type="match status" value="1"/>
</dbReference>
<dbReference type="Proteomes" id="UP000051789">
    <property type="component" value="Unassembled WGS sequence"/>
</dbReference>
<organism evidence="2 3">
    <name type="scientific">Lacticaseibacillus thailandensis DSM 22698 = JCM 13996</name>
    <dbReference type="NCBI Taxonomy" id="1423810"/>
    <lineage>
        <taxon>Bacteria</taxon>
        <taxon>Bacillati</taxon>
        <taxon>Bacillota</taxon>
        <taxon>Bacilli</taxon>
        <taxon>Lactobacillales</taxon>
        <taxon>Lactobacillaceae</taxon>
        <taxon>Lacticaseibacillus</taxon>
    </lineage>
</organism>
<dbReference type="SUPFAM" id="SSF141868">
    <property type="entry name" value="EAL domain-like"/>
    <property type="match status" value="1"/>
</dbReference>
<gene>
    <name evidence="2" type="ORF">FD19_GL001189</name>
</gene>
<dbReference type="PANTHER" id="PTHR33121:SF70">
    <property type="entry name" value="SIGNALING PROTEIN YKOW"/>
    <property type="match status" value="1"/>
</dbReference>
<accession>A0A0R2CCD2</accession>
<keyword evidence="3" id="KW-1185">Reference proteome</keyword>
<dbReference type="STRING" id="1423810.FD19_GL001189"/>
<dbReference type="InterPro" id="IPR001633">
    <property type="entry name" value="EAL_dom"/>
</dbReference>
<dbReference type="Gene3D" id="3.20.20.450">
    <property type="entry name" value="EAL domain"/>
    <property type="match status" value="1"/>
</dbReference>
<dbReference type="GO" id="GO:0071111">
    <property type="term" value="F:cyclic-guanylate-specific phosphodiesterase activity"/>
    <property type="evidence" value="ECO:0007669"/>
    <property type="project" value="InterPro"/>
</dbReference>
<evidence type="ECO:0000313" key="3">
    <source>
        <dbReference type="Proteomes" id="UP000051789"/>
    </source>
</evidence>
<reference evidence="2 3" key="1">
    <citation type="journal article" date="2015" name="Genome Announc.">
        <title>Expanding the biotechnology potential of lactobacilli through comparative genomics of 213 strains and associated genera.</title>
        <authorList>
            <person name="Sun Z."/>
            <person name="Harris H.M."/>
            <person name="McCann A."/>
            <person name="Guo C."/>
            <person name="Argimon S."/>
            <person name="Zhang W."/>
            <person name="Yang X."/>
            <person name="Jeffery I.B."/>
            <person name="Cooney J.C."/>
            <person name="Kagawa T.F."/>
            <person name="Liu W."/>
            <person name="Song Y."/>
            <person name="Salvetti E."/>
            <person name="Wrobel A."/>
            <person name="Rasinkangas P."/>
            <person name="Parkhill J."/>
            <person name="Rea M.C."/>
            <person name="O'Sullivan O."/>
            <person name="Ritari J."/>
            <person name="Douillard F.P."/>
            <person name="Paul Ross R."/>
            <person name="Yang R."/>
            <person name="Briner A.E."/>
            <person name="Felis G.E."/>
            <person name="de Vos W.M."/>
            <person name="Barrangou R."/>
            <person name="Klaenhammer T.R."/>
            <person name="Caufield P.W."/>
            <person name="Cui Y."/>
            <person name="Zhang H."/>
            <person name="O'Toole P.W."/>
        </authorList>
    </citation>
    <scope>NUCLEOTIDE SEQUENCE [LARGE SCALE GENOMIC DNA]</scope>
    <source>
        <strain evidence="2 3">DSM 22698</strain>
    </source>
</reference>
<comment type="caution">
    <text evidence="2">The sequence shown here is derived from an EMBL/GenBank/DDBJ whole genome shotgun (WGS) entry which is preliminary data.</text>
</comment>
<dbReference type="PATRIC" id="fig|1423810.4.peg.1223"/>
<feature type="domain" description="EAL" evidence="1">
    <location>
        <begin position="1"/>
        <end position="231"/>
    </location>
</feature>
<dbReference type="CDD" id="cd01948">
    <property type="entry name" value="EAL"/>
    <property type="match status" value="1"/>
</dbReference>
<dbReference type="EMBL" id="AYZK01000002">
    <property type="protein sequence ID" value="KRM87668.1"/>
    <property type="molecule type" value="Genomic_DNA"/>
</dbReference>
<dbReference type="InterPro" id="IPR050706">
    <property type="entry name" value="Cyclic-di-GMP_PDE-like"/>
</dbReference>
<proteinExistence type="predicted"/>
<evidence type="ECO:0000259" key="1">
    <source>
        <dbReference type="PROSITE" id="PS50883"/>
    </source>
</evidence>
<sequence>MGESPLNTYTYFAQAIVNVTTRKVEEYELLLRAWSPQDRDWYLPETFDISVGMQTRMLKEALKNLDVQRVSINLTPEQFASRSVVQRLARFVKQTPRLAQLTVELTAAPTVEELTTMGPEYHQHQMLIALDDVGSDIDDIGLVEQLAPGVDSFKFALQNLREQGETADLLGRVQPWADLAHAHDIQFTVEGVETYADLQLARSVGASHAQGFFFNHPTSPNQRNERAFAQQISNLNDLI</sequence>
<protein>
    <recommendedName>
        <fullName evidence="1">EAL domain-containing protein</fullName>
    </recommendedName>
</protein>
<evidence type="ECO:0000313" key="2">
    <source>
        <dbReference type="EMBL" id="KRM87668.1"/>
    </source>
</evidence>
<dbReference type="InterPro" id="IPR035919">
    <property type="entry name" value="EAL_sf"/>
</dbReference>
<dbReference type="Pfam" id="PF00563">
    <property type="entry name" value="EAL"/>
    <property type="match status" value="1"/>
</dbReference>